<evidence type="ECO:0000259" key="4">
    <source>
        <dbReference type="PROSITE" id="PS51118"/>
    </source>
</evidence>
<dbReference type="PANTHER" id="PTHR33204:SF37">
    <property type="entry name" value="HTH-TYPE TRANSCRIPTIONAL REGULATOR YODB"/>
    <property type="match status" value="1"/>
</dbReference>
<evidence type="ECO:0000256" key="3">
    <source>
        <dbReference type="ARBA" id="ARBA00023163"/>
    </source>
</evidence>
<dbReference type="Pfam" id="PF01638">
    <property type="entry name" value="HxlR"/>
    <property type="match status" value="1"/>
</dbReference>
<evidence type="ECO:0000256" key="2">
    <source>
        <dbReference type="ARBA" id="ARBA00023125"/>
    </source>
</evidence>
<dbReference type="EMBL" id="UOFE01000028">
    <property type="protein sequence ID" value="VAW52528.1"/>
    <property type="molecule type" value="Genomic_DNA"/>
</dbReference>
<evidence type="ECO:0000313" key="5">
    <source>
        <dbReference type="EMBL" id="VAW52528.1"/>
    </source>
</evidence>
<dbReference type="GO" id="GO:0003677">
    <property type="term" value="F:DNA binding"/>
    <property type="evidence" value="ECO:0007669"/>
    <property type="project" value="UniProtKB-KW"/>
</dbReference>
<organism evidence="5">
    <name type="scientific">hydrothermal vent metagenome</name>
    <dbReference type="NCBI Taxonomy" id="652676"/>
    <lineage>
        <taxon>unclassified sequences</taxon>
        <taxon>metagenomes</taxon>
        <taxon>ecological metagenomes</taxon>
    </lineage>
</organism>
<keyword evidence="2" id="KW-0238">DNA-binding</keyword>
<dbReference type="PANTHER" id="PTHR33204">
    <property type="entry name" value="TRANSCRIPTIONAL REGULATOR, MARR FAMILY"/>
    <property type="match status" value="1"/>
</dbReference>
<dbReference type="AlphaFoldDB" id="A0A3B0W9B9"/>
<accession>A0A3B0W9B9</accession>
<dbReference type="PROSITE" id="PS51118">
    <property type="entry name" value="HTH_HXLR"/>
    <property type="match status" value="1"/>
</dbReference>
<keyword evidence="3" id="KW-0804">Transcription</keyword>
<evidence type="ECO:0000256" key="1">
    <source>
        <dbReference type="ARBA" id="ARBA00023015"/>
    </source>
</evidence>
<keyword evidence="1" id="KW-0805">Transcription regulation</keyword>
<sequence length="118" mass="13547">MFGDKWSLLIVRDLMFRGRTTYGEFLGAGEGISTNILANRLKSMEADGIISKTRDLEDRKKYIYGLTKKGLELMPILLEVVRWSGKFDPNTGAPKDFLERLENDREGILKELMDNFNI</sequence>
<dbReference type="InterPro" id="IPR036388">
    <property type="entry name" value="WH-like_DNA-bd_sf"/>
</dbReference>
<dbReference type="InterPro" id="IPR036390">
    <property type="entry name" value="WH_DNA-bd_sf"/>
</dbReference>
<name>A0A3B0W9B9_9ZZZZ</name>
<dbReference type="Gene3D" id="1.10.10.10">
    <property type="entry name" value="Winged helix-like DNA-binding domain superfamily/Winged helix DNA-binding domain"/>
    <property type="match status" value="1"/>
</dbReference>
<feature type="domain" description="HTH hxlR-type" evidence="4">
    <location>
        <begin position="1"/>
        <end position="92"/>
    </location>
</feature>
<protein>
    <submittedName>
        <fullName evidence="5">Transcriptional regulator, HxlR family</fullName>
    </submittedName>
</protein>
<reference evidence="5" key="1">
    <citation type="submission" date="2018-06" db="EMBL/GenBank/DDBJ databases">
        <authorList>
            <person name="Zhirakovskaya E."/>
        </authorList>
    </citation>
    <scope>NUCLEOTIDE SEQUENCE</scope>
</reference>
<dbReference type="SUPFAM" id="SSF46785">
    <property type="entry name" value="Winged helix' DNA-binding domain"/>
    <property type="match status" value="1"/>
</dbReference>
<gene>
    <name evidence="5" type="ORF">MNBD_GAMMA05-1114</name>
</gene>
<dbReference type="InterPro" id="IPR002577">
    <property type="entry name" value="HTH_HxlR"/>
</dbReference>
<proteinExistence type="predicted"/>